<reference evidence="2 3" key="1">
    <citation type="journal article" date="2015" name="BMC Genomics">
        <title>Comparative genomics and metabolic profiling of the genus Lysobacter.</title>
        <authorList>
            <person name="de Bruijn I."/>
            <person name="Cheng X."/>
            <person name="de Jager V."/>
            <person name="Exposito R.G."/>
            <person name="Watrous J."/>
            <person name="Patel N."/>
            <person name="Postma J."/>
            <person name="Dorrestein P.C."/>
            <person name="Kobayashi D."/>
            <person name="Raaijmakers J.M."/>
        </authorList>
    </citation>
    <scope>NUCLEOTIDE SEQUENCE [LARGE SCALE GENOMIC DNA]</scope>
    <source>
        <strain evidence="2 3">76</strain>
    </source>
</reference>
<evidence type="ECO:0000256" key="1">
    <source>
        <dbReference type="SAM" id="SignalP"/>
    </source>
</evidence>
<dbReference type="AlphaFoldDB" id="A0A0S2FFS0"/>
<feature type="signal peptide" evidence="1">
    <location>
        <begin position="1"/>
        <end position="22"/>
    </location>
</feature>
<dbReference type="KEGG" id="lab:LA76x_4225"/>
<proteinExistence type="predicted"/>
<dbReference type="Proteomes" id="UP000060787">
    <property type="component" value="Chromosome"/>
</dbReference>
<keyword evidence="1" id="KW-0732">Signal</keyword>
<dbReference type="RefSeq" id="WP_057919098.1">
    <property type="nucleotide sequence ID" value="NZ_CP011129.1"/>
</dbReference>
<gene>
    <name evidence="2" type="ORF">LA76x_4225</name>
</gene>
<evidence type="ECO:0000313" key="3">
    <source>
        <dbReference type="Proteomes" id="UP000060787"/>
    </source>
</evidence>
<dbReference type="eggNOG" id="ENOG5030SZU">
    <property type="taxonomic scope" value="Bacteria"/>
</dbReference>
<keyword evidence="3" id="KW-1185">Reference proteome</keyword>
<protein>
    <submittedName>
        <fullName evidence="2">Putative secreted protein</fullName>
    </submittedName>
</protein>
<dbReference type="EMBL" id="CP011129">
    <property type="protein sequence ID" value="ALN82336.1"/>
    <property type="molecule type" value="Genomic_DNA"/>
</dbReference>
<organism evidence="2 3">
    <name type="scientific">Lysobacter antibioticus</name>
    <dbReference type="NCBI Taxonomy" id="84531"/>
    <lineage>
        <taxon>Bacteria</taxon>
        <taxon>Pseudomonadati</taxon>
        <taxon>Pseudomonadota</taxon>
        <taxon>Gammaproteobacteria</taxon>
        <taxon>Lysobacterales</taxon>
        <taxon>Lysobacteraceae</taxon>
        <taxon>Lysobacter</taxon>
    </lineage>
</organism>
<sequence>MRFVPVLFVLILCAGLPALATAADPVPEIKRGPIPAQAVARLHTLRQIPEACARVEGIFTGQAADPYKFAVVRTSPNCQPRARFVDAAKAQPSEAGGWKFNDLIRVPSAACPQQQAVVRIWRKPAAAAVPPTLDAQGKSRLYLQDEKEKAAANKLAAIPMFAAEMKVEGQACGG</sequence>
<dbReference type="PATRIC" id="fig|84531.8.peg.4228"/>
<accession>A0A0S2FFS0</accession>
<name>A0A0S2FFS0_LYSAN</name>
<feature type="chain" id="PRO_5006597579" evidence="1">
    <location>
        <begin position="23"/>
        <end position="174"/>
    </location>
</feature>
<evidence type="ECO:0000313" key="2">
    <source>
        <dbReference type="EMBL" id="ALN82336.1"/>
    </source>
</evidence>